<dbReference type="CDD" id="cd06563">
    <property type="entry name" value="GH20_chitobiase-like"/>
    <property type="match status" value="1"/>
</dbReference>
<evidence type="ECO:0000313" key="9">
    <source>
        <dbReference type="Proteomes" id="UP000036958"/>
    </source>
</evidence>
<keyword evidence="9" id="KW-1185">Reference proteome</keyword>
<dbReference type="Gene3D" id="3.90.182.10">
    <property type="entry name" value="Toxin - Anthrax Protective Antigen,domain 1"/>
    <property type="match status" value="1"/>
</dbReference>
<dbReference type="SMART" id="SM00758">
    <property type="entry name" value="PA14"/>
    <property type="match status" value="1"/>
</dbReference>
<dbReference type="GO" id="GO:0016020">
    <property type="term" value="C:membrane"/>
    <property type="evidence" value="ECO:0007669"/>
    <property type="project" value="TreeGrafter"/>
</dbReference>
<dbReference type="GO" id="GO:0030203">
    <property type="term" value="P:glycosaminoglycan metabolic process"/>
    <property type="evidence" value="ECO:0007669"/>
    <property type="project" value="TreeGrafter"/>
</dbReference>
<dbReference type="PROSITE" id="PS51820">
    <property type="entry name" value="PA14"/>
    <property type="match status" value="1"/>
</dbReference>
<dbReference type="AlphaFoldDB" id="A0A0L8V6W4"/>
<dbReference type="EC" id="3.2.1.52" evidence="3"/>
<dbReference type="Pfam" id="PF07691">
    <property type="entry name" value="PA14"/>
    <property type="match status" value="1"/>
</dbReference>
<organism evidence="8 9">
    <name type="scientific">Sunxiuqinia dokdonensis</name>
    <dbReference type="NCBI Taxonomy" id="1409788"/>
    <lineage>
        <taxon>Bacteria</taxon>
        <taxon>Pseudomonadati</taxon>
        <taxon>Bacteroidota</taxon>
        <taxon>Bacteroidia</taxon>
        <taxon>Marinilabiliales</taxon>
        <taxon>Prolixibacteraceae</taxon>
        <taxon>Sunxiuqinia</taxon>
    </lineage>
</organism>
<keyword evidence="5 8" id="KW-0326">Glycosidase</keyword>
<proteinExistence type="inferred from homology"/>
<dbReference type="EMBL" id="LGIA01000170">
    <property type="protein sequence ID" value="KOH44169.1"/>
    <property type="molecule type" value="Genomic_DNA"/>
</dbReference>
<dbReference type="InterPro" id="IPR037524">
    <property type="entry name" value="PA14/GLEYA"/>
</dbReference>
<dbReference type="Proteomes" id="UP000036958">
    <property type="component" value="Unassembled WGS sequence"/>
</dbReference>
<comment type="catalytic activity">
    <reaction evidence="1">
        <text>Hydrolysis of terminal non-reducing N-acetyl-D-hexosamine residues in N-acetyl-beta-D-hexosaminides.</text>
        <dbReference type="EC" id="3.2.1.52"/>
    </reaction>
</comment>
<dbReference type="PRINTS" id="PR00738">
    <property type="entry name" value="GLHYDRLASE20"/>
</dbReference>
<dbReference type="SUPFAM" id="SSF55545">
    <property type="entry name" value="beta-N-acetylhexosaminidase-like domain"/>
    <property type="match status" value="1"/>
</dbReference>
<keyword evidence="4 8" id="KW-0378">Hydrolase</keyword>
<evidence type="ECO:0000256" key="1">
    <source>
        <dbReference type="ARBA" id="ARBA00001231"/>
    </source>
</evidence>
<evidence type="ECO:0000256" key="5">
    <source>
        <dbReference type="ARBA" id="ARBA00023295"/>
    </source>
</evidence>
<dbReference type="InterPro" id="IPR029018">
    <property type="entry name" value="Hex-like_dom2"/>
</dbReference>
<dbReference type="GO" id="GO:0005975">
    <property type="term" value="P:carbohydrate metabolic process"/>
    <property type="evidence" value="ECO:0007669"/>
    <property type="project" value="InterPro"/>
</dbReference>
<protein>
    <recommendedName>
        <fullName evidence="3">beta-N-acetylhexosaminidase</fullName>
        <ecNumber evidence="3">3.2.1.52</ecNumber>
    </recommendedName>
</protein>
<dbReference type="InterPro" id="IPR026876">
    <property type="entry name" value="Fn3_assoc_repeat"/>
</dbReference>
<dbReference type="STRING" id="1409788.NC99_29750"/>
<dbReference type="SUPFAM" id="SSF51445">
    <property type="entry name" value="(Trans)glycosidases"/>
    <property type="match status" value="1"/>
</dbReference>
<comment type="caution">
    <text evidence="8">The sequence shown here is derived from an EMBL/GenBank/DDBJ whole genome shotgun (WGS) entry which is preliminary data.</text>
</comment>
<sequence length="780" mass="87824">MGTTAVEKEIQTIKSISMTSLKNMFSVVVLAAIFAACQTGSRPEQTEMAIVPQPNEMTTLDGCFTVHSTTAFVVPDLPELKSAAGLINERFQQAAGFALEMTSEKPAKNFVALELDDLADFGEEGYELAVDENGVTIKASTARAGFYGLATMLQLLPPQIESQTLAANVDWVIPFVQIRDQPRFPWRGMHLDVCRHFVPVEFIKKQLDVMALFKMNTFHWHLTEDQGWRIDIKKYPKLTELGSIRTEGDGSEYGGYYTQDEIKEVVAYAAERFINVVPEIELPGHSLAALVGYPHLSCTGGPFQVRNVWGVEPDVYCAGKEETFHFLEDIINEVVPLFPYEYFHIGGDESPKDRWEECADCQKRIKAEGLKDEHELQSYFVQRIEKVLLAHDKKMVGWDEILEGGLAPSATVMSWRGEAGGIEAAKQGHDVVMTPGNWVYLDHYQGDSKVEPVAIGGYTTLEESYGYDPVPADLEGELAKHVLGTQGNVWSEYLYTPELFEYRIYPRIIALAEVGWTQKENKSYEDFLKRMDPQFVRLDFHDINYHIPLPEGPANHMAFIDEAKLAFTNTRSLKMVYTLDGSEPDQNALVYDSPLTFTENATVKIRSVLSTGTMSPVRTITVEKQELLPAVSVETSHTGLQGKYAEGVFIKVADLDSVEDWKTIQVNEKNLRTINNYQEPTGAILEGYFEIPEDGVYEFQTNFDQLFVGGRLLVNNDGEVKRYSRNNAQIALAQGTHPVKIIYLNNNIGGFPQSWNHFIVDYKKAGDEKFSQIKLENYSY</sequence>
<dbReference type="Gene3D" id="3.30.379.10">
    <property type="entry name" value="Chitobiase/beta-hexosaminidase domain 2-like"/>
    <property type="match status" value="1"/>
</dbReference>
<dbReference type="InterPro" id="IPR015883">
    <property type="entry name" value="Glyco_hydro_20_cat"/>
</dbReference>
<dbReference type="InterPro" id="IPR011658">
    <property type="entry name" value="PA14_dom"/>
</dbReference>
<evidence type="ECO:0000256" key="3">
    <source>
        <dbReference type="ARBA" id="ARBA00012663"/>
    </source>
</evidence>
<evidence type="ECO:0000256" key="6">
    <source>
        <dbReference type="PIRSR" id="PIRSR625705-1"/>
    </source>
</evidence>
<dbReference type="PANTHER" id="PTHR22600">
    <property type="entry name" value="BETA-HEXOSAMINIDASE"/>
    <property type="match status" value="1"/>
</dbReference>
<dbReference type="InterPro" id="IPR017853">
    <property type="entry name" value="GH"/>
</dbReference>
<feature type="active site" description="Proton donor" evidence="6">
    <location>
        <position position="349"/>
    </location>
</feature>
<evidence type="ECO:0000256" key="4">
    <source>
        <dbReference type="ARBA" id="ARBA00022801"/>
    </source>
</evidence>
<dbReference type="InterPro" id="IPR015882">
    <property type="entry name" value="HEX_bac_N"/>
</dbReference>
<dbReference type="Pfam" id="PF00728">
    <property type="entry name" value="Glyco_hydro_20"/>
    <property type="match status" value="1"/>
</dbReference>
<evidence type="ECO:0000259" key="7">
    <source>
        <dbReference type="PROSITE" id="PS51820"/>
    </source>
</evidence>
<reference evidence="9" key="1">
    <citation type="submission" date="2015-07" db="EMBL/GenBank/DDBJ databases">
        <title>Genome sequencing of Sunxiuqinia dokdonensis strain SK.</title>
        <authorList>
            <person name="Ahn S."/>
            <person name="Kim B.-C."/>
        </authorList>
    </citation>
    <scope>NUCLEOTIDE SEQUENCE [LARGE SCALE GENOMIC DNA]</scope>
    <source>
        <strain evidence="9">SK</strain>
    </source>
</reference>
<evidence type="ECO:0000313" key="8">
    <source>
        <dbReference type="EMBL" id="KOH44169.1"/>
    </source>
</evidence>
<evidence type="ECO:0000256" key="2">
    <source>
        <dbReference type="ARBA" id="ARBA00006285"/>
    </source>
</evidence>
<dbReference type="PANTHER" id="PTHR22600:SF57">
    <property type="entry name" value="BETA-N-ACETYLHEXOSAMINIDASE"/>
    <property type="match status" value="1"/>
</dbReference>
<dbReference type="GO" id="GO:0004563">
    <property type="term" value="F:beta-N-acetylhexosaminidase activity"/>
    <property type="evidence" value="ECO:0007669"/>
    <property type="project" value="UniProtKB-EC"/>
</dbReference>
<dbReference type="Gene3D" id="3.20.20.80">
    <property type="entry name" value="Glycosidases"/>
    <property type="match status" value="1"/>
</dbReference>
<gene>
    <name evidence="8" type="ORF">NC99_29750</name>
</gene>
<dbReference type="PATRIC" id="fig|1409788.3.peg.3061"/>
<name>A0A0L8V6W4_9BACT</name>
<dbReference type="SUPFAM" id="SSF56988">
    <property type="entry name" value="Anthrax protective antigen"/>
    <property type="match status" value="1"/>
</dbReference>
<comment type="similarity">
    <text evidence="2">Belongs to the glycosyl hydrolase 20 family.</text>
</comment>
<feature type="domain" description="PA14" evidence="7">
    <location>
        <begin position="635"/>
        <end position="769"/>
    </location>
</feature>
<dbReference type="InterPro" id="IPR025705">
    <property type="entry name" value="Beta_hexosaminidase_sua/sub"/>
</dbReference>
<dbReference type="Pfam" id="PF13287">
    <property type="entry name" value="Fn3_assoc"/>
    <property type="match status" value="1"/>
</dbReference>
<dbReference type="Pfam" id="PF02838">
    <property type="entry name" value="Glyco_hydro_20b"/>
    <property type="match status" value="1"/>
</dbReference>
<accession>A0A0L8V6W4</accession>